<dbReference type="InterPro" id="IPR002893">
    <property type="entry name" value="Znf_MYND"/>
</dbReference>
<protein>
    <recommendedName>
        <fullName evidence="5">MYND-type domain-containing protein</fullName>
    </recommendedName>
</protein>
<evidence type="ECO:0000256" key="2">
    <source>
        <dbReference type="ARBA" id="ARBA00022771"/>
    </source>
</evidence>
<dbReference type="Gene3D" id="6.10.140.2220">
    <property type="match status" value="1"/>
</dbReference>
<dbReference type="AlphaFoldDB" id="A0A409YUE6"/>
<proteinExistence type="predicted"/>
<name>A0A409YUE6_9AGAR</name>
<comment type="caution">
    <text evidence="6">The sequence shown here is derived from an EMBL/GenBank/DDBJ whole genome shotgun (WGS) entry which is preliminary data.</text>
</comment>
<evidence type="ECO:0000313" key="7">
    <source>
        <dbReference type="Proteomes" id="UP000284842"/>
    </source>
</evidence>
<dbReference type="Proteomes" id="UP000284842">
    <property type="component" value="Unassembled WGS sequence"/>
</dbReference>
<evidence type="ECO:0000313" key="6">
    <source>
        <dbReference type="EMBL" id="PPR06588.1"/>
    </source>
</evidence>
<keyword evidence="7" id="KW-1185">Reference proteome</keyword>
<keyword evidence="1" id="KW-0479">Metal-binding</keyword>
<dbReference type="STRING" id="181874.A0A409YUE6"/>
<feature type="domain" description="MYND-type" evidence="5">
    <location>
        <begin position="401"/>
        <end position="448"/>
    </location>
</feature>
<keyword evidence="3" id="KW-0862">Zinc</keyword>
<evidence type="ECO:0000256" key="3">
    <source>
        <dbReference type="ARBA" id="ARBA00022833"/>
    </source>
</evidence>
<organism evidence="6 7">
    <name type="scientific">Panaeolus cyanescens</name>
    <dbReference type="NCBI Taxonomy" id="181874"/>
    <lineage>
        <taxon>Eukaryota</taxon>
        <taxon>Fungi</taxon>
        <taxon>Dikarya</taxon>
        <taxon>Basidiomycota</taxon>
        <taxon>Agaricomycotina</taxon>
        <taxon>Agaricomycetes</taxon>
        <taxon>Agaricomycetidae</taxon>
        <taxon>Agaricales</taxon>
        <taxon>Agaricineae</taxon>
        <taxon>Galeropsidaceae</taxon>
        <taxon>Panaeolus</taxon>
    </lineage>
</organism>
<gene>
    <name evidence="6" type="ORF">CVT24_001769</name>
</gene>
<evidence type="ECO:0000256" key="4">
    <source>
        <dbReference type="PROSITE-ProRule" id="PRU00134"/>
    </source>
</evidence>
<dbReference type="PROSITE" id="PS50865">
    <property type="entry name" value="ZF_MYND_2"/>
    <property type="match status" value="1"/>
</dbReference>
<dbReference type="Pfam" id="PF01753">
    <property type="entry name" value="zf-MYND"/>
    <property type="match status" value="1"/>
</dbReference>
<dbReference type="InParanoid" id="A0A409YUE6"/>
<reference evidence="6 7" key="1">
    <citation type="journal article" date="2018" name="Evol. Lett.">
        <title>Horizontal gene cluster transfer increased hallucinogenic mushroom diversity.</title>
        <authorList>
            <person name="Reynolds H.T."/>
            <person name="Vijayakumar V."/>
            <person name="Gluck-Thaler E."/>
            <person name="Korotkin H.B."/>
            <person name="Matheny P.B."/>
            <person name="Slot J.C."/>
        </authorList>
    </citation>
    <scope>NUCLEOTIDE SEQUENCE [LARGE SCALE GENOMIC DNA]</scope>
    <source>
        <strain evidence="6 7">2629</strain>
    </source>
</reference>
<dbReference type="OrthoDB" id="2998255at2759"/>
<sequence>MDKDCPFTHDETALFVISALKDPLDPTHCSGALNMAVLHLMPSNAKEPDKNHLRRLSKVLKSLFAFITAKRNPSKSFSFMSDFASCAHCHHNYSPTDISSYFHMAWDKEKSGQQPTFETLCTKVANKKTHEISPYPSCSFISTSTRLLNIALTAVDFKASARGVSKLWPSSLDHLIPHTPNHLVQSIMHWHSIYPAPSILGFLSTLARLLRTILHQPLIANNFTLILILSTKRVVDACLSTFVSKSILPHTLPLCDIYSHQSITFFDSITALTLDHYTGKTVQSLLQNCETKAIQLASLILYLGPRSFRYMSAFSGSISSSAMFENVTVMSIRPCDVTTSICKRLKSQILNAPRPTPRIALPIVVKDHESFFGNERGFEPDLALAYYWCSGITLGCFNSLFRSCDASFEALGCDLRVCDRCLSVYYCSRRCQRRDWGAGDVYAHKNVCGVLRKVVHGKEAVPGVVVNMDAVKVMQARMRAAGASEAARIRAVRMMVRRAMLSQGEMAVLAEFGREMYRSVVLEEMVWSRGFDDYEKCVDIVTDRATFAVAGSPQAVPLYKVPKDEVKKEKSMLLARKFWQ</sequence>
<evidence type="ECO:0000259" key="5">
    <source>
        <dbReference type="PROSITE" id="PS50865"/>
    </source>
</evidence>
<dbReference type="GO" id="GO:0008270">
    <property type="term" value="F:zinc ion binding"/>
    <property type="evidence" value="ECO:0007669"/>
    <property type="project" value="UniProtKB-KW"/>
</dbReference>
<accession>A0A409YUE6</accession>
<dbReference type="SUPFAM" id="SSF144232">
    <property type="entry name" value="HIT/MYND zinc finger-like"/>
    <property type="match status" value="1"/>
</dbReference>
<evidence type="ECO:0000256" key="1">
    <source>
        <dbReference type="ARBA" id="ARBA00022723"/>
    </source>
</evidence>
<keyword evidence="2 4" id="KW-0863">Zinc-finger</keyword>
<dbReference type="EMBL" id="NHTK01000607">
    <property type="protein sequence ID" value="PPR06588.1"/>
    <property type="molecule type" value="Genomic_DNA"/>
</dbReference>